<dbReference type="EMBL" id="LR732074">
    <property type="protein sequence ID" value="VWV56849.1"/>
    <property type="molecule type" value="Genomic_DNA"/>
</dbReference>
<feature type="non-terminal residue" evidence="1">
    <location>
        <position position="1"/>
    </location>
</feature>
<protein>
    <submittedName>
        <fullName evidence="1">Uncharacterized protein</fullName>
    </submittedName>
</protein>
<dbReference type="EMBL" id="LR735258">
    <property type="protein sequence ID" value="VXD44412.1"/>
    <property type="molecule type" value="Genomic_DNA"/>
</dbReference>
<name>A0A5Q5ACY7_9BACT</name>
<organism evidence="1">
    <name type="scientific">Dyadobacter sp. 32</name>
    <dbReference type="NCBI Taxonomy" id="538966"/>
    <lineage>
        <taxon>Bacteria</taxon>
        <taxon>Pseudomonadati</taxon>
        <taxon>Bacteroidota</taxon>
        <taxon>Cytophagia</taxon>
        <taxon>Cytophagales</taxon>
        <taxon>Spirosomataceae</taxon>
        <taxon>Dyadobacter</taxon>
    </lineage>
</organism>
<sequence>HEINTDFIAHHHRISGTTYHSCGNSFQNFKTFFTM</sequence>
<accession>A0A5Q5ACY7</accession>
<feature type="non-terminal residue" evidence="1">
    <location>
        <position position="35"/>
    </location>
</feature>
<proteinExistence type="predicted"/>
<gene>
    <name evidence="1" type="ORF">DYADSP32_2078</name>
</gene>
<dbReference type="AlphaFoldDB" id="A0A5Q5ACY7"/>
<reference evidence="1" key="1">
    <citation type="submission" date="2019-10" db="EMBL/GenBank/DDBJ databases">
        <authorList>
            <person name="Dow E L."/>
        </authorList>
    </citation>
    <scope>NUCLEOTIDE SEQUENCE</scope>
    <source>
        <strain evidence="1">32</strain>
        <strain evidence="2">Dyadobacter sp. 32 sample 2</strain>
    </source>
</reference>
<evidence type="ECO:0000313" key="2">
    <source>
        <dbReference type="EMBL" id="VXD44412.1"/>
    </source>
</evidence>
<evidence type="ECO:0000313" key="1">
    <source>
        <dbReference type="EMBL" id="VWV56849.1"/>
    </source>
</evidence>